<keyword evidence="6" id="KW-0210">Decarboxylase</keyword>
<evidence type="ECO:0000256" key="6">
    <source>
        <dbReference type="ARBA" id="ARBA00022793"/>
    </source>
</evidence>
<comment type="pathway">
    <text evidence="2">Polyol metabolism; (R,R)-butane-2,3-diol biosynthesis; (R,R)-butane-2,3-diol from pyruvate: step 2/3.</text>
</comment>
<evidence type="ECO:0000256" key="8">
    <source>
        <dbReference type="ARBA" id="ARBA00023239"/>
    </source>
</evidence>
<evidence type="ECO:0000313" key="13">
    <source>
        <dbReference type="Proteomes" id="UP000572988"/>
    </source>
</evidence>
<protein>
    <recommendedName>
        <fullName evidence="5">Alpha-acetolactate decarboxylase</fullName>
        <ecNumber evidence="4">4.1.1.5</ecNumber>
    </recommendedName>
</protein>
<dbReference type="PANTHER" id="PTHR35524">
    <property type="entry name" value="ALPHA-ACETOLACTATE DECARBOXYLASE"/>
    <property type="match status" value="1"/>
</dbReference>
<dbReference type="Pfam" id="PF03306">
    <property type="entry name" value="AAL_decarboxy"/>
    <property type="match status" value="1"/>
</dbReference>
<dbReference type="UniPathway" id="UPA00626">
    <property type="reaction ID" value="UER00678"/>
</dbReference>
<evidence type="ECO:0000313" key="11">
    <source>
        <dbReference type="EMBL" id="SUM86560.1"/>
    </source>
</evidence>
<dbReference type="EMBL" id="POVK01000013">
    <property type="protein sequence ID" value="NHA33935.1"/>
    <property type="molecule type" value="Genomic_DNA"/>
</dbReference>
<organism evidence="11">
    <name type="scientific">Staphylococcus schleiferi</name>
    <dbReference type="NCBI Taxonomy" id="1295"/>
    <lineage>
        <taxon>Bacteria</taxon>
        <taxon>Bacillati</taxon>
        <taxon>Bacillota</taxon>
        <taxon>Bacilli</taxon>
        <taxon>Bacillales</taxon>
        <taxon>Staphylococcaceae</taxon>
        <taxon>Staphylococcus</taxon>
    </lineage>
</organism>
<dbReference type="RefSeq" id="WP_016426016.1">
    <property type="nucleotide sequence ID" value="NZ_CABKRV010000002.1"/>
</dbReference>
<evidence type="ECO:0000256" key="4">
    <source>
        <dbReference type="ARBA" id="ARBA00013204"/>
    </source>
</evidence>
<dbReference type="SUPFAM" id="SSF117856">
    <property type="entry name" value="AF0104/ALDC/Ptd012-like"/>
    <property type="match status" value="1"/>
</dbReference>
<keyword evidence="13" id="KW-1185">Reference proteome</keyword>
<dbReference type="GO" id="GO:0045151">
    <property type="term" value="P:acetoin biosynthetic process"/>
    <property type="evidence" value="ECO:0007669"/>
    <property type="project" value="UniProtKB-KW"/>
</dbReference>
<dbReference type="Proteomes" id="UP000572988">
    <property type="component" value="Unassembled WGS sequence"/>
</dbReference>
<evidence type="ECO:0000256" key="1">
    <source>
        <dbReference type="ARBA" id="ARBA00001784"/>
    </source>
</evidence>
<comment type="similarity">
    <text evidence="3">Belongs to the alpha-acetolactate decarboxylase family.</text>
</comment>
<dbReference type="InterPro" id="IPR005128">
    <property type="entry name" value="Acetolactate_a_deCO2ase"/>
</dbReference>
<dbReference type="GeneID" id="93789056"/>
<proteinExistence type="inferred from homology"/>
<name>A0A7Z7VW74_STASC</name>
<keyword evidence="8 11" id="KW-0456">Lyase</keyword>
<dbReference type="EC" id="4.1.1.5" evidence="4"/>
<dbReference type="AlphaFoldDB" id="A0A7Z7VW74"/>
<evidence type="ECO:0000313" key="12">
    <source>
        <dbReference type="Proteomes" id="UP000264146"/>
    </source>
</evidence>
<sequence>MKEYRHYIHQVGTIKTLLEGHHESEVTIAELLRYGDYGFGTLNHTDGDFVIIDGQPVHMNQYGEHHGLNGQEKVPYGAVVQFRPQHDFVVKQVEHVDIFQHIKERLINTQLFSMTKLTGDFNYIHLSVYSKNHSPHTLKRPFHIPQTERAVRQIKGTILILYTPHDFTGIHPPGFSAYFVSEYHELVGKVLSFKVSNADAQLQNLDGYTMICPAAEPLFIRHLSL</sequence>
<accession>A0A7Z7VW74</accession>
<reference evidence="9 12" key="3">
    <citation type="submission" date="2020-11" db="EMBL/GenBank/DDBJ databases">
        <authorList>
            <consortium name="Pathogen Informatics"/>
        </authorList>
    </citation>
    <scope>NUCLEOTIDE SEQUENCE [LARGE SCALE GENOMIC DNA]</scope>
    <source>
        <strain evidence="9 12">NCTC12218</strain>
    </source>
</reference>
<dbReference type="EMBL" id="UHEF01000001">
    <property type="protein sequence ID" value="SUM86560.1"/>
    <property type="molecule type" value="Genomic_DNA"/>
</dbReference>
<comment type="catalytic activity">
    <reaction evidence="1">
        <text>(2S)-2-acetolactate + H(+) = (R)-acetoin + CO2</text>
        <dbReference type="Rhea" id="RHEA:21580"/>
        <dbReference type="ChEBI" id="CHEBI:15378"/>
        <dbReference type="ChEBI" id="CHEBI:15686"/>
        <dbReference type="ChEBI" id="CHEBI:16526"/>
        <dbReference type="ChEBI" id="CHEBI:58476"/>
        <dbReference type="EC" id="4.1.1.5"/>
    </reaction>
</comment>
<dbReference type="GO" id="GO:0047605">
    <property type="term" value="F:acetolactate decarboxylase activity"/>
    <property type="evidence" value="ECO:0007669"/>
    <property type="project" value="UniProtKB-EC"/>
</dbReference>
<evidence type="ECO:0000313" key="10">
    <source>
        <dbReference type="EMBL" id="NHA33935.1"/>
    </source>
</evidence>
<dbReference type="Gene3D" id="3.30.1330.80">
    <property type="entry name" value="Hypothetical protein, similar to alpha- acetolactate decarboxylase, domain 2"/>
    <property type="match status" value="2"/>
</dbReference>
<dbReference type="PANTHER" id="PTHR35524:SF1">
    <property type="entry name" value="ALPHA-ACETOLACTATE DECARBOXYLASE"/>
    <property type="match status" value="1"/>
</dbReference>
<keyword evidence="7" id="KW-0005">Acetoin biosynthesis</keyword>
<reference evidence="11" key="2">
    <citation type="submission" date="2018-06" db="EMBL/GenBank/DDBJ databases">
        <authorList>
            <consortium name="Pathogen Informatics"/>
            <person name="Doyle S."/>
        </authorList>
    </citation>
    <scope>NUCLEOTIDE SEQUENCE [LARGE SCALE GENOMIC DNA]</scope>
    <source>
        <strain evidence="11">NCTC12218</strain>
    </source>
</reference>
<evidence type="ECO:0000313" key="9">
    <source>
        <dbReference type="EMBL" id="CAD7358723.1"/>
    </source>
</evidence>
<evidence type="ECO:0000256" key="3">
    <source>
        <dbReference type="ARBA" id="ARBA00007106"/>
    </source>
</evidence>
<evidence type="ECO:0000256" key="5">
    <source>
        <dbReference type="ARBA" id="ARBA00020164"/>
    </source>
</evidence>
<reference evidence="10 13" key="1">
    <citation type="submission" date="2018-01" db="EMBL/GenBank/DDBJ databases">
        <title>Complete genome sequence of Staphylococcus Scheliferi isolated from human.</title>
        <authorList>
            <person name="Abouelkhair M.A."/>
            <person name="Bemis D.A."/>
            <person name="Kania S.A."/>
        </authorList>
    </citation>
    <scope>NUCLEOTIDE SEQUENCE [LARGE SCALE GENOMIC DNA]</scope>
    <source>
        <strain evidence="10 13">ATCC 43808</strain>
    </source>
</reference>
<evidence type="ECO:0000256" key="7">
    <source>
        <dbReference type="ARBA" id="ARBA00023061"/>
    </source>
</evidence>
<gene>
    <name evidence="11" type="primary">aldB</name>
    <name evidence="10" type="ORF">C1O36_05235</name>
    <name evidence="11" type="ORF">NCTC12218_00306</name>
</gene>
<dbReference type="Proteomes" id="UP000264146">
    <property type="component" value="Chromosome"/>
</dbReference>
<dbReference type="EMBL" id="LR962863">
    <property type="protein sequence ID" value="CAD7358723.1"/>
    <property type="molecule type" value="Genomic_DNA"/>
</dbReference>
<evidence type="ECO:0000256" key="2">
    <source>
        <dbReference type="ARBA" id="ARBA00005170"/>
    </source>
</evidence>